<feature type="transmembrane region" description="Helical" evidence="1">
    <location>
        <begin position="87"/>
        <end position="114"/>
    </location>
</feature>
<feature type="transmembrane region" description="Helical" evidence="1">
    <location>
        <begin position="17"/>
        <end position="35"/>
    </location>
</feature>
<feature type="transmembrane region" description="Helical" evidence="1">
    <location>
        <begin position="217"/>
        <end position="239"/>
    </location>
</feature>
<feature type="transmembrane region" description="Helical" evidence="1">
    <location>
        <begin position="156"/>
        <end position="178"/>
    </location>
</feature>
<feature type="transmembrane region" description="Helical" evidence="1">
    <location>
        <begin position="190"/>
        <end position="211"/>
    </location>
</feature>
<keyword evidence="1" id="KW-0472">Membrane</keyword>
<evidence type="ECO:0000313" key="3">
    <source>
        <dbReference type="Proteomes" id="UP001156882"/>
    </source>
</evidence>
<evidence type="ECO:0008006" key="4">
    <source>
        <dbReference type="Google" id="ProtNLM"/>
    </source>
</evidence>
<dbReference type="Proteomes" id="UP001156882">
    <property type="component" value="Unassembled WGS sequence"/>
</dbReference>
<keyword evidence="3" id="KW-1185">Reference proteome</keyword>
<feature type="transmembrane region" description="Helical" evidence="1">
    <location>
        <begin position="47"/>
        <end position="67"/>
    </location>
</feature>
<organism evidence="2 3">
    <name type="scientific">Labrys miyagiensis</name>
    <dbReference type="NCBI Taxonomy" id="346912"/>
    <lineage>
        <taxon>Bacteria</taxon>
        <taxon>Pseudomonadati</taxon>
        <taxon>Pseudomonadota</taxon>
        <taxon>Alphaproteobacteria</taxon>
        <taxon>Hyphomicrobiales</taxon>
        <taxon>Xanthobacteraceae</taxon>
        <taxon>Labrys</taxon>
    </lineage>
</organism>
<keyword evidence="1" id="KW-0812">Transmembrane</keyword>
<feature type="transmembrane region" description="Helical" evidence="1">
    <location>
        <begin position="126"/>
        <end position="150"/>
    </location>
</feature>
<keyword evidence="1" id="KW-1133">Transmembrane helix</keyword>
<proteinExistence type="predicted"/>
<comment type="caution">
    <text evidence="2">The sequence shown here is derived from an EMBL/GenBank/DDBJ whole genome shotgun (WGS) entry which is preliminary data.</text>
</comment>
<sequence>MLTLYREELRAVMRGRFAWMGAAIVLLGLGGLAAVATQDSWLDGYGVIGYFLAPVCFLPLAAGAIASPRANRFVESVFTAPVDRRDWFVAKVLVVSTLAAAYYLAVAPLAVVYVANVGIPFLLAKFLIWTPGILLVCVAVGTLIGVLFIGPSVAPPVATGVGVMLVYAVLVPLQELLVTRGYGATATGHVALISPLVLLKNGLGFTLATSAVPASTFATWVCLGLIVCGSFALAAWIFLRTQGVESWEASSGQRTVIVLGLVALVLVPALFANTDYDKDAPARNNAPSIPGLFMRGGGQLALVDPRATAPAACCDTLLNRDKWPSLPTSQPTRQDLLLFLPVNTKQRLARLDIHVTGQSGLDVQVLPTASVDIGHDLETRTYSPGIGPADADGQRIETGWVARIPVTLVPNAPWDIGGVRYPIDVDATYLVEGSSQATTLSARAAVEAHVPNALAEMAGAGAVLPLFCFFAIFMRWKRTR</sequence>
<name>A0ABQ6CRX2_9HYPH</name>
<reference evidence="3" key="1">
    <citation type="journal article" date="2019" name="Int. J. Syst. Evol. Microbiol.">
        <title>The Global Catalogue of Microorganisms (GCM) 10K type strain sequencing project: providing services to taxonomists for standard genome sequencing and annotation.</title>
        <authorList>
            <consortium name="The Broad Institute Genomics Platform"/>
            <consortium name="The Broad Institute Genome Sequencing Center for Infectious Disease"/>
            <person name="Wu L."/>
            <person name="Ma J."/>
        </authorList>
    </citation>
    <scope>NUCLEOTIDE SEQUENCE [LARGE SCALE GENOMIC DNA]</scope>
    <source>
        <strain evidence="3">NBRC 101365</strain>
    </source>
</reference>
<protein>
    <recommendedName>
        <fullName evidence="4">ABC-2 family transporter protein</fullName>
    </recommendedName>
</protein>
<dbReference type="EMBL" id="BSPC01000037">
    <property type="protein sequence ID" value="GLS20946.1"/>
    <property type="molecule type" value="Genomic_DNA"/>
</dbReference>
<evidence type="ECO:0000256" key="1">
    <source>
        <dbReference type="SAM" id="Phobius"/>
    </source>
</evidence>
<feature type="transmembrane region" description="Helical" evidence="1">
    <location>
        <begin position="457"/>
        <end position="476"/>
    </location>
</feature>
<feature type="transmembrane region" description="Helical" evidence="1">
    <location>
        <begin position="251"/>
        <end position="271"/>
    </location>
</feature>
<gene>
    <name evidence="2" type="ORF">GCM10007874_39630</name>
</gene>
<evidence type="ECO:0000313" key="2">
    <source>
        <dbReference type="EMBL" id="GLS20946.1"/>
    </source>
</evidence>
<accession>A0ABQ6CRX2</accession>